<dbReference type="Proteomes" id="UP001165064">
    <property type="component" value="Unassembled WGS sequence"/>
</dbReference>
<gene>
    <name evidence="1" type="ORF">Amon02_000267400</name>
</gene>
<accession>A0ACB5SY52</accession>
<name>A0ACB5SY52_AMBMO</name>
<reference evidence="1" key="1">
    <citation type="submission" date="2023-04" db="EMBL/GenBank/DDBJ databases">
        <title>Ambrosiozyma monospora NBRC 10751.</title>
        <authorList>
            <person name="Ichikawa N."/>
            <person name="Sato H."/>
            <person name="Tonouchi N."/>
        </authorList>
    </citation>
    <scope>NUCLEOTIDE SEQUENCE</scope>
    <source>
        <strain evidence="1">NBRC 10751</strain>
    </source>
</reference>
<organism evidence="1 2">
    <name type="scientific">Ambrosiozyma monospora</name>
    <name type="common">Yeast</name>
    <name type="synonym">Endomycopsis monosporus</name>
    <dbReference type="NCBI Taxonomy" id="43982"/>
    <lineage>
        <taxon>Eukaryota</taxon>
        <taxon>Fungi</taxon>
        <taxon>Dikarya</taxon>
        <taxon>Ascomycota</taxon>
        <taxon>Saccharomycotina</taxon>
        <taxon>Pichiomycetes</taxon>
        <taxon>Pichiales</taxon>
        <taxon>Pichiaceae</taxon>
        <taxon>Ambrosiozyma</taxon>
    </lineage>
</organism>
<evidence type="ECO:0000313" key="1">
    <source>
        <dbReference type="EMBL" id="GME76587.1"/>
    </source>
</evidence>
<evidence type="ECO:0000313" key="2">
    <source>
        <dbReference type="Proteomes" id="UP001165064"/>
    </source>
</evidence>
<proteinExistence type="predicted"/>
<dbReference type="EMBL" id="BSXS01001581">
    <property type="protein sequence ID" value="GME76587.1"/>
    <property type="molecule type" value="Genomic_DNA"/>
</dbReference>
<keyword evidence="2" id="KW-1185">Reference proteome</keyword>
<sequence length="344" mass="38864">MGQFLGVLTAGLIASSTYDSLNGVNGLSGWRWMYLIDGIMSSVVAILALLFIPGTPFNPYSLWLTDDEIILARQRMHKNGSDSNAHVKAFFDKSTWKTVATSWQVYFLSFINMLGFNTNNASSGSFTLWLKSLDKWSVGRVNQLGTIAPGLGMVYIIIVCFGADITRKRFAWISFSFIMTFLSNIILSIWDVPYGAKWFGFCSGYWAWSQSSVFNPMISDFFRRDNNVRSIAWTIIYVMGNQSSVWIGRLIWPTVDQPKYHKGFTTCAAFSIGFAVLILIAYIPYKRDERREALLNGIYIYNSKHGEAPDVAGRKIDTGVQSHKDFSDKESESREKQEATANVY</sequence>
<comment type="caution">
    <text evidence="1">The sequence shown here is derived from an EMBL/GenBank/DDBJ whole genome shotgun (WGS) entry which is preliminary data.</text>
</comment>
<protein>
    <submittedName>
        <fullName evidence="1">Unnamed protein product</fullName>
    </submittedName>
</protein>